<evidence type="ECO:0000313" key="1">
    <source>
        <dbReference type="EMBL" id="GIF23449.1"/>
    </source>
</evidence>
<accession>A0A919TVL1</accession>
<name>A0A919TVL1_9ACTN</name>
<evidence type="ECO:0000313" key="2">
    <source>
        <dbReference type="Proteomes" id="UP000623608"/>
    </source>
</evidence>
<comment type="caution">
    <text evidence="1">The sequence shown here is derived from an EMBL/GenBank/DDBJ whole genome shotgun (WGS) entry which is preliminary data.</text>
</comment>
<gene>
    <name evidence="1" type="ORF">Ate02nite_61790</name>
</gene>
<dbReference type="EMBL" id="BOMY01000041">
    <property type="protein sequence ID" value="GIF23449.1"/>
    <property type="molecule type" value="Genomic_DNA"/>
</dbReference>
<reference evidence="1" key="1">
    <citation type="submission" date="2021-01" db="EMBL/GenBank/DDBJ databases">
        <title>Whole genome shotgun sequence of Actinoplanes tereljensis NBRC 105297.</title>
        <authorList>
            <person name="Komaki H."/>
            <person name="Tamura T."/>
        </authorList>
    </citation>
    <scope>NUCLEOTIDE SEQUENCE</scope>
    <source>
        <strain evidence="1">NBRC 105297</strain>
    </source>
</reference>
<keyword evidence="2" id="KW-1185">Reference proteome</keyword>
<organism evidence="1 2">
    <name type="scientific">Paractinoplanes tereljensis</name>
    <dbReference type="NCBI Taxonomy" id="571912"/>
    <lineage>
        <taxon>Bacteria</taxon>
        <taxon>Bacillati</taxon>
        <taxon>Actinomycetota</taxon>
        <taxon>Actinomycetes</taxon>
        <taxon>Micromonosporales</taxon>
        <taxon>Micromonosporaceae</taxon>
        <taxon>Paractinoplanes</taxon>
    </lineage>
</organism>
<dbReference type="RefSeq" id="WP_203811353.1">
    <property type="nucleotide sequence ID" value="NZ_BOMY01000041.1"/>
</dbReference>
<protein>
    <submittedName>
        <fullName evidence="1">Uncharacterized protein</fullName>
    </submittedName>
</protein>
<dbReference type="Proteomes" id="UP000623608">
    <property type="component" value="Unassembled WGS sequence"/>
</dbReference>
<dbReference type="AlphaFoldDB" id="A0A919TVL1"/>
<proteinExistence type="predicted"/>
<sequence length="424" mass="45796">MTDRGDQLTAELAHWRYAVDAMADLDIVASPVAWDGLEQYLRLQVRDRLAAIVTGLRLEAAELVAAAAGRDDPRDLRDRVLRLRRRYFQAEAILGFYGDAVATRSNPALAALLRGFDTLAAEGLEGLLRPLGIDSPPVLCYLDAGAGAAILRAGVRLWDHANPSPAAAIKLTWHSLPHPTSLFHETGHQFAHLTGWTAELADALDSVLAGRSVELAALWRSWAGEVAADVHAIALCGWSPVPALANVVDGPTDAVLRIIPGDPHPFPLVRVLFNAALCRVWFGPGPWDGMARTWTERHLSRPDDSDGARLARLSIGALGDLVDVCTRRPMQAFQGRPFCAVADPRRAAPAALGELARRAGPSLLTSSYLARKDPVRILAWLVGRALDDPGNAPVHWRTLREWVAALGGLRQPDTSPVLARTTAA</sequence>